<gene>
    <name evidence="6" type="ORF">ACFQVC_11365</name>
</gene>
<comment type="similarity">
    <text evidence="1">Belongs to the LysR transcriptional regulatory family.</text>
</comment>
<dbReference type="PANTHER" id="PTHR30346:SF17">
    <property type="entry name" value="LYSR FAMILY TRANSCRIPTIONAL REGULATOR"/>
    <property type="match status" value="1"/>
</dbReference>
<evidence type="ECO:0000256" key="3">
    <source>
        <dbReference type="ARBA" id="ARBA00023125"/>
    </source>
</evidence>
<dbReference type="SUPFAM" id="SSF53850">
    <property type="entry name" value="Periplasmic binding protein-like II"/>
    <property type="match status" value="1"/>
</dbReference>
<dbReference type="Gene3D" id="3.40.190.10">
    <property type="entry name" value="Periplasmic binding protein-like II"/>
    <property type="match status" value="2"/>
</dbReference>
<dbReference type="InterPro" id="IPR036390">
    <property type="entry name" value="WH_DNA-bd_sf"/>
</dbReference>
<evidence type="ECO:0000313" key="6">
    <source>
        <dbReference type="EMBL" id="MFC7304816.1"/>
    </source>
</evidence>
<dbReference type="Pfam" id="PF00126">
    <property type="entry name" value="HTH_1"/>
    <property type="match status" value="1"/>
</dbReference>
<dbReference type="InterPro" id="IPR005119">
    <property type="entry name" value="LysR_subst-bd"/>
</dbReference>
<comment type="caution">
    <text evidence="6">The sequence shown here is derived from an EMBL/GenBank/DDBJ whole genome shotgun (WGS) entry which is preliminary data.</text>
</comment>
<keyword evidence="7" id="KW-1185">Reference proteome</keyword>
<evidence type="ECO:0000259" key="5">
    <source>
        <dbReference type="PROSITE" id="PS50931"/>
    </source>
</evidence>
<dbReference type="PANTHER" id="PTHR30346">
    <property type="entry name" value="TRANSCRIPTIONAL DUAL REGULATOR HCAR-RELATED"/>
    <property type="match status" value="1"/>
</dbReference>
<dbReference type="RefSeq" id="WP_381829676.1">
    <property type="nucleotide sequence ID" value="NZ_JBHTCF010000004.1"/>
</dbReference>
<keyword evidence="2" id="KW-0805">Transcription regulation</keyword>
<organism evidence="6 7">
    <name type="scientific">Streptomyces monticola</name>
    <dbReference type="NCBI Taxonomy" id="2666263"/>
    <lineage>
        <taxon>Bacteria</taxon>
        <taxon>Bacillati</taxon>
        <taxon>Actinomycetota</taxon>
        <taxon>Actinomycetes</taxon>
        <taxon>Kitasatosporales</taxon>
        <taxon>Streptomycetaceae</taxon>
        <taxon>Streptomyces</taxon>
    </lineage>
</organism>
<dbReference type="Proteomes" id="UP001596523">
    <property type="component" value="Unassembled WGS sequence"/>
</dbReference>
<evidence type="ECO:0000313" key="7">
    <source>
        <dbReference type="Proteomes" id="UP001596523"/>
    </source>
</evidence>
<sequence>MAVHDVGIRHLRAFLAVADTLSFSQAALQLGTNQSSLTRSIRRLEEMLNTRLFNRTTRHVSLSESGERLRDDLVVLLPRLETALVPDTTETTLRLGFSWLLPDGWVQAAIARFEEETGVGVDLVHRDERLAGVDRETVDVALVRGRPTANGMHVVEVDSEPCVAAVLRTSPLAAHPRLRWADLADHPLVLNACTGSVGVEDWPEGHRPRKTVTCHNFDECLELVAMGKGIGLIPELVLRRQLHPAVRFIPIAGAPDVPLNLVHPIHGTHPLARRFTTLATATKAAGYGTPALRRSVA</sequence>
<accession>A0ABW2JHC4</accession>
<dbReference type="Pfam" id="PF03466">
    <property type="entry name" value="LysR_substrate"/>
    <property type="match status" value="1"/>
</dbReference>
<dbReference type="EMBL" id="JBHTCF010000004">
    <property type="protein sequence ID" value="MFC7304816.1"/>
    <property type="molecule type" value="Genomic_DNA"/>
</dbReference>
<proteinExistence type="inferred from homology"/>
<dbReference type="PRINTS" id="PR00039">
    <property type="entry name" value="HTHLYSR"/>
</dbReference>
<keyword evidence="4" id="KW-0804">Transcription</keyword>
<feature type="domain" description="HTH lysR-type" evidence="5">
    <location>
        <begin position="6"/>
        <end position="63"/>
    </location>
</feature>
<evidence type="ECO:0000256" key="1">
    <source>
        <dbReference type="ARBA" id="ARBA00009437"/>
    </source>
</evidence>
<dbReference type="CDD" id="cd08414">
    <property type="entry name" value="PBP2_LTTR_aromatics_like"/>
    <property type="match status" value="1"/>
</dbReference>
<keyword evidence="3" id="KW-0238">DNA-binding</keyword>
<dbReference type="PROSITE" id="PS50931">
    <property type="entry name" value="HTH_LYSR"/>
    <property type="match status" value="1"/>
</dbReference>
<evidence type="ECO:0000256" key="4">
    <source>
        <dbReference type="ARBA" id="ARBA00023163"/>
    </source>
</evidence>
<protein>
    <submittedName>
        <fullName evidence="6">LysR family transcriptional regulator</fullName>
    </submittedName>
</protein>
<evidence type="ECO:0000256" key="2">
    <source>
        <dbReference type="ARBA" id="ARBA00023015"/>
    </source>
</evidence>
<name>A0ABW2JHC4_9ACTN</name>
<dbReference type="InterPro" id="IPR036388">
    <property type="entry name" value="WH-like_DNA-bd_sf"/>
</dbReference>
<dbReference type="SUPFAM" id="SSF46785">
    <property type="entry name" value="Winged helix' DNA-binding domain"/>
    <property type="match status" value="1"/>
</dbReference>
<dbReference type="Gene3D" id="1.10.10.10">
    <property type="entry name" value="Winged helix-like DNA-binding domain superfamily/Winged helix DNA-binding domain"/>
    <property type="match status" value="1"/>
</dbReference>
<dbReference type="InterPro" id="IPR000847">
    <property type="entry name" value="LysR_HTH_N"/>
</dbReference>
<reference evidence="7" key="1">
    <citation type="journal article" date="2019" name="Int. J. Syst. Evol. Microbiol.">
        <title>The Global Catalogue of Microorganisms (GCM) 10K type strain sequencing project: providing services to taxonomists for standard genome sequencing and annotation.</title>
        <authorList>
            <consortium name="The Broad Institute Genomics Platform"/>
            <consortium name="The Broad Institute Genome Sequencing Center for Infectious Disease"/>
            <person name="Wu L."/>
            <person name="Ma J."/>
        </authorList>
    </citation>
    <scope>NUCLEOTIDE SEQUENCE [LARGE SCALE GENOMIC DNA]</scope>
    <source>
        <strain evidence="7">SYNS20</strain>
    </source>
</reference>